<dbReference type="EMBL" id="CAJOBF010001896">
    <property type="protein sequence ID" value="CAF3993330.1"/>
    <property type="molecule type" value="Genomic_DNA"/>
</dbReference>
<gene>
    <name evidence="3" type="ORF">UXM345_LOCUS15735</name>
    <name evidence="2" type="ORF">XDN619_LOCUS17855</name>
</gene>
<reference evidence="2" key="1">
    <citation type="submission" date="2021-02" db="EMBL/GenBank/DDBJ databases">
        <authorList>
            <person name="Nowell W R."/>
        </authorList>
    </citation>
    <scope>NUCLEOTIDE SEQUENCE</scope>
</reference>
<evidence type="ECO:0000313" key="3">
    <source>
        <dbReference type="EMBL" id="CAF3993330.1"/>
    </source>
</evidence>
<feature type="transmembrane region" description="Helical" evidence="1">
    <location>
        <begin position="12"/>
        <end position="35"/>
    </location>
</feature>
<dbReference type="Proteomes" id="UP000663842">
    <property type="component" value="Unassembled WGS sequence"/>
</dbReference>
<dbReference type="AlphaFoldDB" id="A0A816TGY3"/>
<keyword evidence="1" id="KW-0472">Membrane</keyword>
<evidence type="ECO:0000313" key="2">
    <source>
        <dbReference type="EMBL" id="CAF2096772.1"/>
    </source>
</evidence>
<evidence type="ECO:0000313" key="4">
    <source>
        <dbReference type="Proteomes" id="UP000663887"/>
    </source>
</evidence>
<dbReference type="Gene3D" id="1.20.1070.10">
    <property type="entry name" value="Rhodopsin 7-helix transmembrane proteins"/>
    <property type="match status" value="1"/>
</dbReference>
<accession>A0A816TGY3</accession>
<proteinExistence type="predicted"/>
<sequence>MFLSKESVNPRILCNVLAPIFICGFLGNIICIIVFLRRRFRTRSISVYFVALFFNDCLLLFISHIAKMLIFDASSSCWFNIFLSKFIDIIYYREMIYRQGLAVLTYNTTYTQISMLIFMFMSIQRVRTFSSISYRESRMCALMLTLIAFVYGIIVSYMQLYDAFCIEELNLTETQSLEIDLLINNTRSLTNTKCTTTATTTTTTTTTTNTAIVVTDVINNFVTNTTTHVPRSVAFTSTIFSILTSTISTYNYQQTPLSSTINNNNNSIDVNSNSMCYSETDWYRIRHRAIAYVYLQSYMSIDWPDEHAQRSACHLEIILPPYLLTSIHNLTWPLLKSRPDKDYFHEHQFCTQAYHFIGSYANCSFRLSPTTFRNWYKFLYDRRLSLTNRYTIGFIIGTFIPSCICVISSFICLYCIANRPSIRKHSHSRAELRSLSLILVEILLSLLNALQSYIINFFTCHRLLFRMESDNCYGQSSNNILPNFLGSILELFTSTSNILILMICGAQFRNELTEILNLKNCFPRKQQYQQANLSSQHKRIHKHSRINPPHHIVSSLLSLQNGKSKLDILEEPSIDSIITSFHNKEYISISEVEQPSDETSQYYVKSTTV</sequence>
<feature type="transmembrane region" description="Helical" evidence="1">
    <location>
        <begin position="141"/>
        <end position="160"/>
    </location>
</feature>
<feature type="transmembrane region" description="Helical" evidence="1">
    <location>
        <begin position="101"/>
        <end position="120"/>
    </location>
</feature>
<dbReference type="SUPFAM" id="SSF81321">
    <property type="entry name" value="Family A G protein-coupled receptor-like"/>
    <property type="match status" value="1"/>
</dbReference>
<feature type="transmembrane region" description="Helical" evidence="1">
    <location>
        <begin position="392"/>
        <end position="416"/>
    </location>
</feature>
<dbReference type="Proteomes" id="UP000663887">
    <property type="component" value="Unassembled WGS sequence"/>
</dbReference>
<protein>
    <recommendedName>
        <fullName evidence="5">G-protein coupled receptors family 1 profile domain-containing protein</fullName>
    </recommendedName>
</protein>
<keyword evidence="1" id="KW-0812">Transmembrane</keyword>
<feature type="transmembrane region" description="Helical" evidence="1">
    <location>
        <begin position="437"/>
        <end position="464"/>
    </location>
</feature>
<keyword evidence="1" id="KW-1133">Transmembrane helix</keyword>
<feature type="transmembrane region" description="Helical" evidence="1">
    <location>
        <begin position="47"/>
        <end position="66"/>
    </location>
</feature>
<evidence type="ECO:0000256" key="1">
    <source>
        <dbReference type="SAM" id="Phobius"/>
    </source>
</evidence>
<evidence type="ECO:0008006" key="5">
    <source>
        <dbReference type="Google" id="ProtNLM"/>
    </source>
</evidence>
<dbReference type="EMBL" id="CAJNRG010007661">
    <property type="protein sequence ID" value="CAF2096772.1"/>
    <property type="molecule type" value="Genomic_DNA"/>
</dbReference>
<name>A0A816TGY3_9BILA</name>
<comment type="caution">
    <text evidence="2">The sequence shown here is derived from an EMBL/GenBank/DDBJ whole genome shotgun (WGS) entry which is preliminary data.</text>
</comment>
<organism evidence="2 4">
    <name type="scientific">Rotaria magnacalcarata</name>
    <dbReference type="NCBI Taxonomy" id="392030"/>
    <lineage>
        <taxon>Eukaryota</taxon>
        <taxon>Metazoa</taxon>
        <taxon>Spiralia</taxon>
        <taxon>Gnathifera</taxon>
        <taxon>Rotifera</taxon>
        <taxon>Eurotatoria</taxon>
        <taxon>Bdelloidea</taxon>
        <taxon>Philodinida</taxon>
        <taxon>Philodinidae</taxon>
        <taxon>Rotaria</taxon>
    </lineage>
</organism>